<dbReference type="InterPro" id="IPR011048">
    <property type="entry name" value="Haem_d1_sf"/>
</dbReference>
<accession>N4WD44</accession>
<keyword evidence="3" id="KW-1185">Reference proteome</keyword>
<dbReference type="InterPro" id="IPR015943">
    <property type="entry name" value="WD40/YVTN_repeat-like_dom_sf"/>
</dbReference>
<dbReference type="GO" id="GO:0017057">
    <property type="term" value="F:6-phosphogluconolactonase activity"/>
    <property type="evidence" value="ECO:0007669"/>
    <property type="project" value="TreeGrafter"/>
</dbReference>
<name>N4WD44_9BACI</name>
<evidence type="ECO:0000256" key="1">
    <source>
        <dbReference type="ARBA" id="ARBA00005564"/>
    </source>
</evidence>
<dbReference type="STRING" id="1308866.J416_06977"/>
<dbReference type="Gene3D" id="2.130.10.10">
    <property type="entry name" value="YVTN repeat-like/Quinoprotein amine dehydrogenase"/>
    <property type="match status" value="1"/>
</dbReference>
<dbReference type="Pfam" id="PF10282">
    <property type="entry name" value="Lactonase"/>
    <property type="match status" value="1"/>
</dbReference>
<dbReference type="EMBL" id="APML01000022">
    <property type="protein sequence ID" value="ENH97169.1"/>
    <property type="molecule type" value="Genomic_DNA"/>
</dbReference>
<dbReference type="SUPFAM" id="SSF51004">
    <property type="entry name" value="C-terminal (heme d1) domain of cytochrome cd1-nitrite reductase"/>
    <property type="match status" value="1"/>
</dbReference>
<dbReference type="InterPro" id="IPR050282">
    <property type="entry name" value="Cycloisomerase_2"/>
</dbReference>
<dbReference type="PANTHER" id="PTHR30344:SF1">
    <property type="entry name" value="6-PHOSPHOGLUCONOLACTONASE"/>
    <property type="match status" value="1"/>
</dbReference>
<comment type="similarity">
    <text evidence="1">Belongs to the cycloisomerase 2 family.</text>
</comment>
<dbReference type="eggNOG" id="COG2706">
    <property type="taxonomic scope" value="Bacteria"/>
</dbReference>
<dbReference type="PATRIC" id="fig|1308866.3.peg.1408"/>
<gene>
    <name evidence="2" type="ORF">J416_06977</name>
</gene>
<comment type="caution">
    <text evidence="2">The sequence shown here is derived from an EMBL/GenBank/DDBJ whole genome shotgun (WGS) entry which is preliminary data.</text>
</comment>
<dbReference type="GO" id="GO:0005829">
    <property type="term" value="C:cytosol"/>
    <property type="evidence" value="ECO:0007669"/>
    <property type="project" value="TreeGrafter"/>
</dbReference>
<evidence type="ECO:0000313" key="2">
    <source>
        <dbReference type="EMBL" id="ENH97169.1"/>
    </source>
</evidence>
<protein>
    <recommendedName>
        <fullName evidence="4">6-phosphogluconolactonase</fullName>
    </recommendedName>
</protein>
<organism evidence="2 3">
    <name type="scientific">Gracilibacillus halophilus YIM-C55.5</name>
    <dbReference type="NCBI Taxonomy" id="1308866"/>
    <lineage>
        <taxon>Bacteria</taxon>
        <taxon>Bacillati</taxon>
        <taxon>Bacillota</taxon>
        <taxon>Bacilli</taxon>
        <taxon>Bacillales</taxon>
        <taxon>Bacillaceae</taxon>
        <taxon>Gracilibacillus</taxon>
    </lineage>
</organism>
<evidence type="ECO:0008006" key="4">
    <source>
        <dbReference type="Google" id="ProtNLM"/>
    </source>
</evidence>
<dbReference type="PANTHER" id="PTHR30344">
    <property type="entry name" value="6-PHOSPHOGLUCONOLACTONASE-RELATED"/>
    <property type="match status" value="1"/>
</dbReference>
<reference evidence="2 3" key="1">
    <citation type="submission" date="2013-03" db="EMBL/GenBank/DDBJ databases">
        <title>Draft genome sequence of Gracibacillus halophilus YIM-C55.5, a moderately halophilic and thermophilic organism from the Xiaochaidamu salt lake.</title>
        <authorList>
            <person name="Sugumar T."/>
            <person name="Polireddy D.R."/>
            <person name="Antony A."/>
            <person name="Madhava Y.R."/>
            <person name="Sivakumar N."/>
        </authorList>
    </citation>
    <scope>NUCLEOTIDE SEQUENCE [LARGE SCALE GENOMIC DNA]</scope>
    <source>
        <strain evidence="2 3">YIM-C55.5</strain>
    </source>
</reference>
<evidence type="ECO:0000313" key="3">
    <source>
        <dbReference type="Proteomes" id="UP000012283"/>
    </source>
</evidence>
<dbReference type="InterPro" id="IPR019405">
    <property type="entry name" value="Lactonase_7-beta_prop"/>
</dbReference>
<dbReference type="AlphaFoldDB" id="N4WD44"/>
<sequence>MIVVDLGSDEITTYQPDNGELKKVAVFNTKPGSGPRHIAFHPNGEYAYVMTEISNEVIVLRYNGNGLFEEVDTISTIPADFTENNQGSAIHLSSDGKFVYVGNRGHNSIAIFKVKNDFTLELVEWTHTEGDWPRDFVLDPTEKFVVASNQNSGTLALFERDQENGTLQLVQKDVEAPEAVCVKFLHQ</sequence>
<proteinExistence type="inferred from homology"/>
<dbReference type="Proteomes" id="UP000012283">
    <property type="component" value="Unassembled WGS sequence"/>
</dbReference>